<protein>
    <recommendedName>
        <fullName evidence="5">Metallohydrolase</fullName>
    </recommendedName>
</protein>
<proteinExistence type="predicted"/>
<organism evidence="2 4">
    <name type="scientific">Rhizobium leguminosarum</name>
    <dbReference type="NCBI Taxonomy" id="384"/>
    <lineage>
        <taxon>Bacteria</taxon>
        <taxon>Pseudomonadati</taxon>
        <taxon>Pseudomonadota</taxon>
        <taxon>Alphaproteobacteria</taxon>
        <taxon>Hyphomicrobiales</taxon>
        <taxon>Rhizobiaceae</taxon>
        <taxon>Rhizobium/Agrobacterium group</taxon>
        <taxon>Rhizobium</taxon>
    </lineage>
</organism>
<gene>
    <name evidence="2" type="ORF">ELI03_32975</name>
    <name evidence="1" type="ORF">ELI19_35195</name>
</gene>
<reference evidence="3 4" key="1">
    <citation type="submission" date="2019-02" db="EMBL/GenBank/DDBJ databases">
        <title>The genomic architecture of introgression among sibling species of bacteria.</title>
        <authorList>
            <person name="Cavassim M.I.A."/>
            <person name="Moeskjaer S."/>
            <person name="Moslemi C."/>
            <person name="Fields B."/>
            <person name="Bachmann A."/>
            <person name="Vilhjalmsson B."/>
            <person name="Schierup M.H."/>
            <person name="Young J.P.W."/>
            <person name="Andersen S.U."/>
        </authorList>
    </citation>
    <scope>NUCLEOTIDE SEQUENCE [LARGE SCALE GENOMIC DNA]</scope>
    <source>
        <strain evidence="2 4">SM145A</strain>
        <strain evidence="1 3">SM151B</strain>
    </source>
</reference>
<dbReference type="Gene3D" id="3.60.15.10">
    <property type="entry name" value="Ribonuclease Z/Hydroxyacylglutathione hydrolase-like"/>
    <property type="match status" value="1"/>
</dbReference>
<sequence>MSASVVFFPVANGDMTLITLDNGQTILIDIKIRAAADDEDDETYDVASDLKDRLKTDSEGRSYVDSFLLSHPDQDHITGLENHFYLGPPADYPKDSGLIFIREMWSSPLVFRRASTQHVLCADAKAWAKEARRRVQRFKDDKFGTVDGDRILIMGKDKDGKTDEITDIVVEQGELITSANRGSSGQFTGRLLAPMLVAEDDELVALLEKNNSSVIINFSLTGGGNADKCRFLTGGDAGVAIWERLWQNHKDSDPDWFTYDLMQAPHHCSWRTLSYDRWSEMGEKVKVCEDARSALGQAKFGATIVASCKPILKDDSDPPHERAKREYVSILKPDTVKGEFICTSEYTNANDRPLEFTVTFSGVSKKLRAAAAAATIVGVSAVASSARGHG</sequence>
<name>A0A4Q8X609_RHILE</name>
<evidence type="ECO:0008006" key="5">
    <source>
        <dbReference type="Google" id="ProtNLM"/>
    </source>
</evidence>
<accession>A0A4Q8X609</accession>
<evidence type="ECO:0000313" key="2">
    <source>
        <dbReference type="EMBL" id="TAX65211.1"/>
    </source>
</evidence>
<evidence type="ECO:0000313" key="3">
    <source>
        <dbReference type="Proteomes" id="UP000292036"/>
    </source>
</evidence>
<dbReference type="SUPFAM" id="SSF56281">
    <property type="entry name" value="Metallo-hydrolase/oxidoreductase"/>
    <property type="match status" value="1"/>
</dbReference>
<evidence type="ECO:0000313" key="1">
    <source>
        <dbReference type="EMBL" id="TAW13678.1"/>
    </source>
</evidence>
<dbReference type="GeneID" id="303219167"/>
<dbReference type="EMBL" id="SIPS01000013">
    <property type="protein sequence ID" value="TAW13678.1"/>
    <property type="molecule type" value="Genomic_DNA"/>
</dbReference>
<dbReference type="RefSeq" id="WP_033182433.1">
    <property type="nucleotide sequence ID" value="NZ_CP140864.1"/>
</dbReference>
<dbReference type="AlphaFoldDB" id="A0A4Q8X609"/>
<evidence type="ECO:0000313" key="4">
    <source>
        <dbReference type="Proteomes" id="UP000293652"/>
    </source>
</evidence>
<dbReference type="InterPro" id="IPR036866">
    <property type="entry name" value="RibonucZ/Hydroxyglut_hydro"/>
</dbReference>
<dbReference type="Proteomes" id="UP000293652">
    <property type="component" value="Unassembled WGS sequence"/>
</dbReference>
<dbReference type="Proteomes" id="UP000292036">
    <property type="component" value="Unassembled WGS sequence"/>
</dbReference>
<dbReference type="EMBL" id="SIPC01000007">
    <property type="protein sequence ID" value="TAX65211.1"/>
    <property type="molecule type" value="Genomic_DNA"/>
</dbReference>
<comment type="caution">
    <text evidence="2">The sequence shown here is derived from an EMBL/GenBank/DDBJ whole genome shotgun (WGS) entry which is preliminary data.</text>
</comment>